<evidence type="ECO:0000256" key="3">
    <source>
        <dbReference type="ARBA" id="ARBA00012513"/>
    </source>
</evidence>
<feature type="compositionally biased region" description="Pro residues" evidence="13">
    <location>
        <begin position="510"/>
        <end position="523"/>
    </location>
</feature>
<dbReference type="EMBL" id="KV423936">
    <property type="protein sequence ID" value="KZT59925.1"/>
    <property type="molecule type" value="Genomic_DNA"/>
</dbReference>
<dbReference type="InParanoid" id="A0A165HYW0"/>
<dbReference type="PROSITE" id="PS00108">
    <property type="entry name" value="PROTEIN_KINASE_ST"/>
    <property type="match status" value="1"/>
</dbReference>
<dbReference type="GO" id="GO:0005524">
    <property type="term" value="F:ATP binding"/>
    <property type="evidence" value="ECO:0007669"/>
    <property type="project" value="UniProtKB-UniRule"/>
</dbReference>
<comment type="subcellular location">
    <subcellularLocation>
        <location evidence="1">Bud neck</location>
    </subcellularLocation>
</comment>
<feature type="compositionally biased region" description="Low complexity" evidence="13">
    <location>
        <begin position="464"/>
        <end position="473"/>
    </location>
</feature>
<organism evidence="15 16">
    <name type="scientific">Calocera cornea HHB12733</name>
    <dbReference type="NCBI Taxonomy" id="1353952"/>
    <lineage>
        <taxon>Eukaryota</taxon>
        <taxon>Fungi</taxon>
        <taxon>Dikarya</taxon>
        <taxon>Basidiomycota</taxon>
        <taxon>Agaricomycotina</taxon>
        <taxon>Dacrymycetes</taxon>
        <taxon>Dacrymycetales</taxon>
        <taxon>Dacrymycetaceae</taxon>
        <taxon>Calocera</taxon>
    </lineage>
</organism>
<keyword evidence="5" id="KW-0597">Phosphoprotein</keyword>
<evidence type="ECO:0000256" key="4">
    <source>
        <dbReference type="ARBA" id="ARBA00022527"/>
    </source>
</evidence>
<dbReference type="PROSITE" id="PS50011">
    <property type="entry name" value="PROTEIN_KINASE_DOM"/>
    <property type="match status" value="1"/>
</dbReference>
<keyword evidence="7 12" id="KW-0547">Nucleotide-binding</keyword>
<dbReference type="GO" id="GO:0005935">
    <property type="term" value="C:cellular bud neck"/>
    <property type="evidence" value="ECO:0007669"/>
    <property type="project" value="UniProtKB-SubCell"/>
</dbReference>
<dbReference type="GO" id="GO:0035556">
    <property type="term" value="P:intracellular signal transduction"/>
    <property type="evidence" value="ECO:0007669"/>
    <property type="project" value="TreeGrafter"/>
</dbReference>
<evidence type="ECO:0000259" key="14">
    <source>
        <dbReference type="PROSITE" id="PS50011"/>
    </source>
</evidence>
<dbReference type="Gene3D" id="1.10.510.10">
    <property type="entry name" value="Transferase(Phosphotransferase) domain 1"/>
    <property type="match status" value="1"/>
</dbReference>
<dbReference type="Pfam" id="PF00069">
    <property type="entry name" value="Pkinase"/>
    <property type="match status" value="1"/>
</dbReference>
<keyword evidence="16" id="KW-1185">Reference proteome</keyword>
<dbReference type="STRING" id="1353952.A0A165HYW0"/>
<sequence>MPAEKGHSELKKRGTRREDEPKLIGCWRTGKTIGKGSSGRVKIARHIRTGQYAAVKIVSKHALMNSRLSMSAAGDQADKILLAIEREIVIMKLVDHPNVLSLYDVWETSDELYLIMEYVEGGELFDYLVSRGRLSLPEALHYFQQIISAVDYCHRFNIAHRDLKPENLLLDRSRKNIKVADFGMAAWEGGSASGGMLETSCGSPHYASPEIVQGKKYSGACSDIWSCGVILYALCTGRLPFDHPDIRTLLQMVKKGDYVMPPDLPSSCKHLISRMLEKDVAKRITMPEILQHPFFLSRAPRPIAGRTVSPPTLEEVARPVASAADIDADIFANLRTLWHGAPDEEIMEGLLNNEKTWEKAVYHLLLQYRARHLENFNMDEDDAVPQPKRHRPAPAPPVLSPKLEEIESQTPQATPPARPSAPTPKRAAGDEDGNGTPSRPPAIRGVSEPKKDNGIRLLSPVAQSSPRATSRSPRPLPSPQLESAETASARTPPPASPRVEQVPRVDKPFLAPPAPIPDRPAPSSPSMLASPAVPAISLQTPTPQRTPERPTNASHAARAPSPASLPPTPALSAGSPSTIASSIMSPKLPIHVPQTNDPVVQQFFNDIVEHLSKIEARHSLFVASGQPSPTPSTASNSNFPPFTFAHPPPPTPASATFSLPDPTQFEDAREEIAAAAFNAQVGLGISGNQAPSHTAPQPPTVGVRASLLRPAPQLRNPPGHRGSAPPSAPRRPAPTPTRTRAYSMDSPNKDNKENSAPRRSVEGTRSALDARDLGRDGFVIVDKSDAMESHRWGGRRNVLGERHVQIVLPAMPDRTLKKKKSIISKASSILSTSSSEDIPMVPPMSYNQVSATKRPWFNNLFNFKAPQYELLSRYNMAVSRDECRKMLQNLGVTVLLQNAEGPGVLKCRLDEIRGESGLCTMTRKVVLTCSRDPAGVMAVTKAVRFRVEFHLTTSVQNAAGYTTVMTLIQEKGALSTLKVIYARLRQEWEATLDSPRPSDYLR</sequence>
<dbReference type="FunFam" id="1.10.510.10:FF:000394">
    <property type="entry name" value="Serine/threonine-protein kinase HSL1"/>
    <property type="match status" value="1"/>
</dbReference>
<evidence type="ECO:0000256" key="2">
    <source>
        <dbReference type="ARBA" id="ARBA00010791"/>
    </source>
</evidence>
<evidence type="ECO:0000256" key="8">
    <source>
        <dbReference type="ARBA" id="ARBA00022777"/>
    </source>
</evidence>
<dbReference type="PANTHER" id="PTHR24346:SF82">
    <property type="entry name" value="KP78A-RELATED"/>
    <property type="match status" value="1"/>
</dbReference>
<dbReference type="GO" id="GO:0005940">
    <property type="term" value="C:septin ring"/>
    <property type="evidence" value="ECO:0007669"/>
    <property type="project" value="UniProtKB-ARBA"/>
</dbReference>
<feature type="region of interest" description="Disordered" evidence="13">
    <location>
        <begin position="625"/>
        <end position="661"/>
    </location>
</feature>
<evidence type="ECO:0000256" key="9">
    <source>
        <dbReference type="ARBA" id="ARBA00022840"/>
    </source>
</evidence>
<dbReference type="SMART" id="SM00220">
    <property type="entry name" value="S_TKc"/>
    <property type="match status" value="1"/>
</dbReference>
<reference evidence="15 16" key="1">
    <citation type="journal article" date="2016" name="Mol. Biol. Evol.">
        <title>Comparative Genomics of Early-Diverging Mushroom-Forming Fungi Provides Insights into the Origins of Lignocellulose Decay Capabilities.</title>
        <authorList>
            <person name="Nagy L.G."/>
            <person name="Riley R."/>
            <person name="Tritt A."/>
            <person name="Adam C."/>
            <person name="Daum C."/>
            <person name="Floudas D."/>
            <person name="Sun H."/>
            <person name="Yadav J.S."/>
            <person name="Pangilinan J."/>
            <person name="Larsson K.H."/>
            <person name="Matsuura K."/>
            <person name="Barry K."/>
            <person name="Labutti K."/>
            <person name="Kuo R."/>
            <person name="Ohm R.A."/>
            <person name="Bhattacharya S.S."/>
            <person name="Shirouzu T."/>
            <person name="Yoshinaga Y."/>
            <person name="Martin F.M."/>
            <person name="Grigoriev I.V."/>
            <person name="Hibbett D.S."/>
        </authorList>
    </citation>
    <scope>NUCLEOTIDE SEQUENCE [LARGE SCALE GENOMIC DNA]</scope>
    <source>
        <strain evidence="15 16">HHB12733</strain>
    </source>
</reference>
<evidence type="ECO:0000313" key="15">
    <source>
        <dbReference type="EMBL" id="KZT59925.1"/>
    </source>
</evidence>
<dbReference type="PROSITE" id="PS00107">
    <property type="entry name" value="PROTEIN_KINASE_ATP"/>
    <property type="match status" value="1"/>
</dbReference>
<dbReference type="InterPro" id="IPR017441">
    <property type="entry name" value="Protein_kinase_ATP_BS"/>
</dbReference>
<feature type="region of interest" description="Disordered" evidence="13">
    <location>
        <begin position="710"/>
        <end position="768"/>
    </location>
</feature>
<accession>A0A165HYW0</accession>
<dbReference type="EC" id="2.7.11.1" evidence="3"/>
<feature type="compositionally biased region" description="Basic and acidic residues" evidence="13">
    <location>
        <begin position="747"/>
        <end position="768"/>
    </location>
</feature>
<comment type="catalytic activity">
    <reaction evidence="11">
        <text>L-seryl-[protein] + ATP = O-phospho-L-seryl-[protein] + ADP + H(+)</text>
        <dbReference type="Rhea" id="RHEA:17989"/>
        <dbReference type="Rhea" id="RHEA-COMP:9863"/>
        <dbReference type="Rhea" id="RHEA-COMP:11604"/>
        <dbReference type="ChEBI" id="CHEBI:15378"/>
        <dbReference type="ChEBI" id="CHEBI:29999"/>
        <dbReference type="ChEBI" id="CHEBI:30616"/>
        <dbReference type="ChEBI" id="CHEBI:83421"/>
        <dbReference type="ChEBI" id="CHEBI:456216"/>
        <dbReference type="EC" id="2.7.11.1"/>
    </reaction>
</comment>
<evidence type="ECO:0000256" key="7">
    <source>
        <dbReference type="ARBA" id="ARBA00022741"/>
    </source>
</evidence>
<dbReference type="CDD" id="cd14081">
    <property type="entry name" value="STKc_BRSK1_2"/>
    <property type="match status" value="1"/>
</dbReference>
<feature type="binding site" evidence="12">
    <location>
        <position position="56"/>
    </location>
    <ligand>
        <name>ATP</name>
        <dbReference type="ChEBI" id="CHEBI:30616"/>
    </ligand>
</feature>
<keyword evidence="4" id="KW-0723">Serine/threonine-protein kinase</keyword>
<dbReference type="OrthoDB" id="193931at2759"/>
<feature type="region of interest" description="Disordered" evidence="13">
    <location>
        <begin position="380"/>
        <end position="399"/>
    </location>
</feature>
<keyword evidence="8 15" id="KW-0418">Kinase</keyword>
<evidence type="ECO:0000256" key="5">
    <source>
        <dbReference type="ARBA" id="ARBA00022553"/>
    </source>
</evidence>
<evidence type="ECO:0000256" key="11">
    <source>
        <dbReference type="ARBA" id="ARBA00048679"/>
    </source>
</evidence>
<dbReference type="AlphaFoldDB" id="A0A165HYW0"/>
<feature type="compositionally biased region" description="Low complexity" evidence="13">
    <location>
        <begin position="631"/>
        <end position="645"/>
    </location>
</feature>
<keyword evidence="6" id="KW-0808">Transferase</keyword>
<feature type="domain" description="Protein kinase" evidence="14">
    <location>
        <begin position="27"/>
        <end position="295"/>
    </location>
</feature>
<keyword evidence="9 12" id="KW-0067">ATP-binding</keyword>
<comment type="catalytic activity">
    <reaction evidence="10">
        <text>L-threonyl-[protein] + ATP = O-phospho-L-threonyl-[protein] + ADP + H(+)</text>
        <dbReference type="Rhea" id="RHEA:46608"/>
        <dbReference type="Rhea" id="RHEA-COMP:11060"/>
        <dbReference type="Rhea" id="RHEA-COMP:11605"/>
        <dbReference type="ChEBI" id="CHEBI:15378"/>
        <dbReference type="ChEBI" id="CHEBI:30013"/>
        <dbReference type="ChEBI" id="CHEBI:30616"/>
        <dbReference type="ChEBI" id="CHEBI:61977"/>
        <dbReference type="ChEBI" id="CHEBI:456216"/>
        <dbReference type="EC" id="2.7.11.1"/>
    </reaction>
</comment>
<feature type="compositionally biased region" description="Low complexity" evidence="13">
    <location>
        <begin position="524"/>
        <end position="562"/>
    </location>
</feature>
<feature type="region of interest" description="Disordered" evidence="13">
    <location>
        <begin position="406"/>
        <end position="578"/>
    </location>
</feature>
<name>A0A165HYW0_9BASI</name>
<evidence type="ECO:0000256" key="12">
    <source>
        <dbReference type="PROSITE-ProRule" id="PRU10141"/>
    </source>
</evidence>
<protein>
    <recommendedName>
        <fullName evidence="3">non-specific serine/threonine protein kinase</fullName>
        <ecNumber evidence="3">2.7.11.1</ecNumber>
    </recommendedName>
</protein>
<evidence type="ECO:0000313" key="16">
    <source>
        <dbReference type="Proteomes" id="UP000076842"/>
    </source>
</evidence>
<dbReference type="InterPro" id="IPR011009">
    <property type="entry name" value="Kinase-like_dom_sf"/>
</dbReference>
<evidence type="ECO:0000256" key="13">
    <source>
        <dbReference type="SAM" id="MobiDB-lite"/>
    </source>
</evidence>
<proteinExistence type="inferred from homology"/>
<comment type="similarity">
    <text evidence="2">Belongs to the protein kinase superfamily. CAMK Ser/Thr protein kinase family. NIM1 subfamily.</text>
</comment>
<dbReference type="InterPro" id="IPR000719">
    <property type="entry name" value="Prot_kinase_dom"/>
</dbReference>
<dbReference type="Proteomes" id="UP000076842">
    <property type="component" value="Unassembled WGS sequence"/>
</dbReference>
<evidence type="ECO:0000256" key="6">
    <source>
        <dbReference type="ARBA" id="ARBA00022679"/>
    </source>
</evidence>
<gene>
    <name evidence="15" type="ORF">CALCODRAFT_535530</name>
</gene>
<feature type="compositionally biased region" description="Pro residues" evidence="13">
    <location>
        <begin position="726"/>
        <end position="735"/>
    </location>
</feature>
<evidence type="ECO:0000256" key="10">
    <source>
        <dbReference type="ARBA" id="ARBA00047899"/>
    </source>
</evidence>
<dbReference type="SUPFAM" id="SSF56112">
    <property type="entry name" value="Protein kinase-like (PK-like)"/>
    <property type="match status" value="1"/>
</dbReference>
<dbReference type="PANTHER" id="PTHR24346">
    <property type="entry name" value="MAP/MICROTUBULE AFFINITY-REGULATING KINASE"/>
    <property type="match status" value="1"/>
</dbReference>
<dbReference type="GO" id="GO:0004674">
    <property type="term" value="F:protein serine/threonine kinase activity"/>
    <property type="evidence" value="ECO:0007669"/>
    <property type="project" value="UniProtKB-KW"/>
</dbReference>
<evidence type="ECO:0000256" key="1">
    <source>
        <dbReference type="ARBA" id="ARBA00004266"/>
    </source>
</evidence>
<dbReference type="InterPro" id="IPR008271">
    <property type="entry name" value="Ser/Thr_kinase_AS"/>
</dbReference>
<feature type="compositionally biased region" description="Pro residues" evidence="13">
    <location>
        <begin position="413"/>
        <end position="422"/>
    </location>
</feature>